<name>G2Q667_THET4</name>
<keyword evidence="1" id="KW-0732">Signal</keyword>
<dbReference type="eggNOG" id="ENOG502S1C9">
    <property type="taxonomic scope" value="Eukaryota"/>
</dbReference>
<dbReference type="OMA" id="GPIRPWF"/>
<feature type="signal peptide" evidence="1">
    <location>
        <begin position="1"/>
        <end position="30"/>
    </location>
</feature>
<dbReference type="PANTHER" id="PTHR42059:SF1">
    <property type="entry name" value="TNT DOMAIN-CONTAINING PROTEIN"/>
    <property type="match status" value="1"/>
</dbReference>
<evidence type="ECO:0000256" key="1">
    <source>
        <dbReference type="SAM" id="SignalP"/>
    </source>
</evidence>
<dbReference type="InterPro" id="IPR053024">
    <property type="entry name" value="Fungal_surface_NADase"/>
</dbReference>
<dbReference type="Pfam" id="PF14021">
    <property type="entry name" value="TNT"/>
    <property type="match status" value="1"/>
</dbReference>
<dbReference type="OrthoDB" id="2923349at2759"/>
<organism evidence="3 4">
    <name type="scientific">Thermothelomyces thermophilus (strain ATCC 42464 / BCRC 31852 / DSM 1799)</name>
    <name type="common">Sporotrichum thermophile</name>
    <dbReference type="NCBI Taxonomy" id="573729"/>
    <lineage>
        <taxon>Eukaryota</taxon>
        <taxon>Fungi</taxon>
        <taxon>Dikarya</taxon>
        <taxon>Ascomycota</taxon>
        <taxon>Pezizomycotina</taxon>
        <taxon>Sordariomycetes</taxon>
        <taxon>Sordariomycetidae</taxon>
        <taxon>Sordariales</taxon>
        <taxon>Chaetomiaceae</taxon>
        <taxon>Thermothelomyces</taxon>
    </lineage>
</organism>
<proteinExistence type="predicted"/>
<dbReference type="RefSeq" id="XP_003660791.1">
    <property type="nucleotide sequence ID" value="XM_003660743.1"/>
</dbReference>
<dbReference type="PANTHER" id="PTHR42059">
    <property type="entry name" value="TNT DOMAIN-CONTAINING PROTEIN"/>
    <property type="match status" value="1"/>
</dbReference>
<dbReference type="InterPro" id="IPR025331">
    <property type="entry name" value="TNT"/>
</dbReference>
<dbReference type="Proteomes" id="UP000007322">
    <property type="component" value="Chromosome 1"/>
</dbReference>
<protein>
    <recommendedName>
        <fullName evidence="2">TNT domain-containing protein</fullName>
    </recommendedName>
</protein>
<dbReference type="HOGENOM" id="CLU_083054_0_1_1"/>
<dbReference type="GO" id="GO:0050135">
    <property type="term" value="F:NADP+ nucleosidase activity"/>
    <property type="evidence" value="ECO:0007669"/>
    <property type="project" value="InterPro"/>
</dbReference>
<accession>G2Q667</accession>
<dbReference type="KEGG" id="mtm:MYCTH_73480"/>
<dbReference type="GeneID" id="11508119"/>
<feature type="chain" id="PRO_5003435295" description="TNT domain-containing protein" evidence="1">
    <location>
        <begin position="31"/>
        <end position="238"/>
    </location>
</feature>
<keyword evidence="4" id="KW-1185">Reference proteome</keyword>
<feature type="domain" description="TNT" evidence="2">
    <location>
        <begin position="138"/>
        <end position="230"/>
    </location>
</feature>
<dbReference type="AlphaFoldDB" id="G2Q667"/>
<dbReference type="InParanoid" id="G2Q667"/>
<evidence type="ECO:0000313" key="3">
    <source>
        <dbReference type="EMBL" id="AEO55546.1"/>
    </source>
</evidence>
<dbReference type="EMBL" id="CP003002">
    <property type="protein sequence ID" value="AEO55546.1"/>
    <property type="molecule type" value="Genomic_DNA"/>
</dbReference>
<sequence>MSPSAAVLPRALFTNFLLLLSLLLASPTSALRNSSCGVVNTPRYCRGTDYNESLANTYLCGDRRLGPTQLPSAWEDFTAAPILAAIVFGYDRLGGLCPGDFLARWTRDDDGRYKYPEETQGFLPSGDGTGPLIWGNVTLPVGTLIDRFGGESGNYTSPAGTPYALRALPPSNLVETTTDYPYNYHVYSVAEPLTVLAGPIQPWFGQPGTGVQYELYSAVSVLIREGSLRREDPSVLLP</sequence>
<evidence type="ECO:0000259" key="2">
    <source>
        <dbReference type="Pfam" id="PF14021"/>
    </source>
</evidence>
<reference evidence="3 4" key="1">
    <citation type="journal article" date="2011" name="Nat. Biotechnol.">
        <title>Comparative genomic analysis of the thermophilic biomass-degrading fungi Myceliophthora thermophila and Thielavia terrestris.</title>
        <authorList>
            <person name="Berka R.M."/>
            <person name="Grigoriev I.V."/>
            <person name="Otillar R."/>
            <person name="Salamov A."/>
            <person name="Grimwood J."/>
            <person name="Reid I."/>
            <person name="Ishmael N."/>
            <person name="John T."/>
            <person name="Darmond C."/>
            <person name="Moisan M.-C."/>
            <person name="Henrissat B."/>
            <person name="Coutinho P.M."/>
            <person name="Lombard V."/>
            <person name="Natvig D.O."/>
            <person name="Lindquist E."/>
            <person name="Schmutz J."/>
            <person name="Lucas S."/>
            <person name="Harris P."/>
            <person name="Powlowski J."/>
            <person name="Bellemare A."/>
            <person name="Taylor D."/>
            <person name="Butler G."/>
            <person name="de Vries R.P."/>
            <person name="Allijn I.E."/>
            <person name="van den Brink J."/>
            <person name="Ushinsky S."/>
            <person name="Storms R."/>
            <person name="Powell A.J."/>
            <person name="Paulsen I.T."/>
            <person name="Elbourne L.D.H."/>
            <person name="Baker S.E."/>
            <person name="Magnuson J."/>
            <person name="LaBoissiere S."/>
            <person name="Clutterbuck A.J."/>
            <person name="Martinez D."/>
            <person name="Wogulis M."/>
            <person name="de Leon A.L."/>
            <person name="Rey M.W."/>
            <person name="Tsang A."/>
        </authorList>
    </citation>
    <scope>NUCLEOTIDE SEQUENCE [LARGE SCALE GENOMIC DNA]</scope>
    <source>
        <strain evidence="4">ATCC 42464 / BCRC 31852 / DSM 1799</strain>
    </source>
</reference>
<gene>
    <name evidence="3" type="ORF">MYCTH_73480</name>
</gene>
<evidence type="ECO:0000313" key="4">
    <source>
        <dbReference type="Proteomes" id="UP000007322"/>
    </source>
</evidence>
<dbReference type="VEuPathDB" id="FungiDB:MYCTH_73480"/>